<organism evidence="1 2">
    <name type="scientific">Adhaeribacter arboris</name>
    <dbReference type="NCBI Taxonomy" id="2072846"/>
    <lineage>
        <taxon>Bacteria</taxon>
        <taxon>Pseudomonadati</taxon>
        <taxon>Bacteroidota</taxon>
        <taxon>Cytophagia</taxon>
        <taxon>Cytophagales</taxon>
        <taxon>Hymenobacteraceae</taxon>
        <taxon>Adhaeribacter</taxon>
    </lineage>
</organism>
<evidence type="ECO:0000313" key="1">
    <source>
        <dbReference type="EMBL" id="PSR55560.1"/>
    </source>
</evidence>
<accession>A0A2T2YJ87</accession>
<dbReference type="AlphaFoldDB" id="A0A2T2YJ87"/>
<name>A0A2T2YJ87_9BACT</name>
<dbReference type="Proteomes" id="UP000240357">
    <property type="component" value="Unassembled WGS sequence"/>
</dbReference>
<reference evidence="1 2" key="1">
    <citation type="submission" date="2018-03" db="EMBL/GenBank/DDBJ databases">
        <title>Adhaeribacter sp. HMF7605 Genome sequencing and assembly.</title>
        <authorList>
            <person name="Kang H."/>
            <person name="Kang J."/>
            <person name="Cha I."/>
            <person name="Kim H."/>
            <person name="Joh K."/>
        </authorList>
    </citation>
    <scope>NUCLEOTIDE SEQUENCE [LARGE SCALE GENOMIC DNA]</scope>
    <source>
        <strain evidence="1 2">HMF7605</strain>
    </source>
</reference>
<sequence>MQVLKQEVKHVICFYDCVASRFRKKGGAFHKRRSILLRGLLFYCYMLPERNKSVTFYLLSNVFIFRDTSANRLA</sequence>
<comment type="caution">
    <text evidence="1">The sequence shown here is derived from an EMBL/GenBank/DDBJ whole genome shotgun (WGS) entry which is preliminary data.</text>
</comment>
<proteinExistence type="predicted"/>
<gene>
    <name evidence="1" type="ORF">AHMF7605_19640</name>
</gene>
<keyword evidence="2" id="KW-1185">Reference proteome</keyword>
<protein>
    <submittedName>
        <fullName evidence="1">Uncharacterized protein</fullName>
    </submittedName>
</protein>
<evidence type="ECO:0000313" key="2">
    <source>
        <dbReference type="Proteomes" id="UP000240357"/>
    </source>
</evidence>
<dbReference type="EMBL" id="PYFT01000001">
    <property type="protein sequence ID" value="PSR55560.1"/>
    <property type="molecule type" value="Genomic_DNA"/>
</dbReference>